<name>A0AAD1K9R4_9GAMM</name>
<evidence type="ECO:0000313" key="1">
    <source>
        <dbReference type="EMBL" id="BCV45456.1"/>
    </source>
</evidence>
<dbReference type="AlphaFoldDB" id="A0AAD1K9R4"/>
<dbReference type="Proteomes" id="UP000825078">
    <property type="component" value="Chromosome"/>
</dbReference>
<dbReference type="EMBL" id="AP024613">
    <property type="protein sequence ID" value="BCV45456.1"/>
    <property type="molecule type" value="Genomic_DNA"/>
</dbReference>
<proteinExistence type="predicted"/>
<evidence type="ECO:0000313" key="2">
    <source>
        <dbReference type="Proteomes" id="UP000825078"/>
    </source>
</evidence>
<sequence length="139" mass="15872">MLALGRRGMSRRYLSQSEVAGALNRGKAVECFLGRCARSGKEGVRWLSISSSGDAVKLYIYESADIGSEEFCDIYEFGPLDEELEFEDPYFQLEFPDLPSLYVWLHEHELEATEKLLNQLMIQEEYLDYIRSGRGRGSA</sequence>
<reference evidence="1" key="1">
    <citation type="submission" date="2021-05" db="EMBL/GenBank/DDBJ databases">
        <title>Molecular characterization for Shewanella algae harboring chromosomal blaOXA-55-like strains isolated from clinical and environment sample.</title>
        <authorList>
            <person name="Ohama Y."/>
            <person name="Aoki K."/>
            <person name="Harada S."/>
            <person name="Moriya K."/>
            <person name="Ishii Y."/>
            <person name="Tateda K."/>
        </authorList>
    </citation>
    <scope>NUCLEOTIDE SEQUENCE</scope>
    <source>
        <strain evidence="1">TUM17379</strain>
    </source>
</reference>
<protein>
    <submittedName>
        <fullName evidence="1">Uncharacterized protein</fullName>
    </submittedName>
</protein>
<organism evidence="1 2">
    <name type="scientific">Shewanella algae</name>
    <dbReference type="NCBI Taxonomy" id="38313"/>
    <lineage>
        <taxon>Bacteria</taxon>
        <taxon>Pseudomonadati</taxon>
        <taxon>Pseudomonadota</taxon>
        <taxon>Gammaproteobacteria</taxon>
        <taxon>Alteromonadales</taxon>
        <taxon>Shewanellaceae</taxon>
        <taxon>Shewanella</taxon>
    </lineage>
</organism>
<accession>A0AAD1K9R4</accession>
<gene>
    <name evidence="1" type="ORF">TUM17379_24740</name>
</gene>